<evidence type="ECO:0000256" key="3">
    <source>
        <dbReference type="ARBA" id="ARBA00020422"/>
    </source>
</evidence>
<evidence type="ECO:0000256" key="5">
    <source>
        <dbReference type="ARBA" id="ARBA00022683"/>
    </source>
</evidence>
<evidence type="ECO:0000259" key="6">
    <source>
        <dbReference type="PROSITE" id="PS51350"/>
    </source>
</evidence>
<evidence type="ECO:0000313" key="8">
    <source>
        <dbReference type="Proteomes" id="UP000248706"/>
    </source>
</evidence>
<evidence type="ECO:0000256" key="4">
    <source>
        <dbReference type="ARBA" id="ARBA00022490"/>
    </source>
</evidence>
<keyword evidence="4" id="KW-0963">Cytoplasm</keyword>
<sequence>MGLAASTEVVVAYRDGLHARPATLLAKTAAAFSSTITIENLTQGSKPVNAKSPLTVLSIGIQRHDRLRIAAEGADEQEAVETIARLIASNFGEAEEAEQQEQVSNE</sequence>
<keyword evidence="5" id="KW-0598">Phosphotransferase system</keyword>
<dbReference type="GO" id="GO:0005737">
    <property type="term" value="C:cytoplasm"/>
    <property type="evidence" value="ECO:0007669"/>
    <property type="project" value="UniProtKB-SubCell"/>
</dbReference>
<dbReference type="SUPFAM" id="SSF55594">
    <property type="entry name" value="HPr-like"/>
    <property type="match status" value="1"/>
</dbReference>
<accession>A0A328VC49</accession>
<evidence type="ECO:0000313" key="7">
    <source>
        <dbReference type="EMBL" id="RAQ94379.1"/>
    </source>
</evidence>
<dbReference type="InterPro" id="IPR050399">
    <property type="entry name" value="HPr"/>
</dbReference>
<evidence type="ECO:0000256" key="2">
    <source>
        <dbReference type="ARBA" id="ARBA00004496"/>
    </source>
</evidence>
<feature type="domain" description="HPr" evidence="6">
    <location>
        <begin position="4"/>
        <end position="94"/>
    </location>
</feature>
<reference evidence="7 8" key="1">
    <citation type="submission" date="2016-08" db="EMBL/GenBank/DDBJ databases">
        <title>Analysis of Carbohydrate Active Enzymes in Thermogemmatispora T81 Reveals Carbohydrate Degradation Ability.</title>
        <authorList>
            <person name="Tomazini A."/>
            <person name="Lal S."/>
            <person name="Stott M."/>
            <person name="Henrissat B."/>
            <person name="Polikarpov I."/>
            <person name="Sparling R."/>
            <person name="Levin D.B."/>
        </authorList>
    </citation>
    <scope>NUCLEOTIDE SEQUENCE [LARGE SCALE GENOMIC DNA]</scope>
    <source>
        <strain evidence="7 8">T81</strain>
    </source>
</reference>
<protein>
    <recommendedName>
        <fullName evidence="3">Phosphocarrier protein HPr</fullName>
    </recommendedName>
</protein>
<gene>
    <name evidence="7" type="ORF">A4R35_02465</name>
</gene>
<organism evidence="7 8">
    <name type="scientific">Thermogemmatispora tikiterensis</name>
    <dbReference type="NCBI Taxonomy" id="1825093"/>
    <lineage>
        <taxon>Bacteria</taxon>
        <taxon>Bacillati</taxon>
        <taxon>Chloroflexota</taxon>
        <taxon>Ktedonobacteria</taxon>
        <taxon>Thermogemmatisporales</taxon>
        <taxon>Thermogemmatisporaceae</taxon>
        <taxon>Thermogemmatispora</taxon>
    </lineage>
</organism>
<comment type="function">
    <text evidence="1">General (non sugar-specific) component of the phosphoenolpyruvate-dependent sugar phosphotransferase system (sugar PTS). This major carbohydrate active-transport system catalyzes the phosphorylation of incoming sugar substrates concomitantly with their translocation across the cell membrane. The phosphoryl group from phosphoenolpyruvate (PEP) is transferred to the phosphoryl carrier protein HPr by enzyme I. Phospho-HPr then transfers it to the PTS EIIA domain.</text>
</comment>
<comment type="subcellular location">
    <subcellularLocation>
        <location evidence="2">Cytoplasm</location>
    </subcellularLocation>
</comment>
<dbReference type="PROSITE" id="PS00369">
    <property type="entry name" value="PTS_HPR_HIS"/>
    <property type="match status" value="1"/>
</dbReference>
<dbReference type="OrthoDB" id="9809047at2"/>
<dbReference type="CDD" id="cd00367">
    <property type="entry name" value="PTS-HPr_like"/>
    <property type="match status" value="1"/>
</dbReference>
<dbReference type="InterPro" id="IPR001020">
    <property type="entry name" value="PTS_HPr_His_P_site"/>
</dbReference>
<comment type="caution">
    <text evidence="7">The sequence shown here is derived from an EMBL/GenBank/DDBJ whole genome shotgun (WGS) entry which is preliminary data.</text>
</comment>
<dbReference type="PRINTS" id="PR00107">
    <property type="entry name" value="PHOSPHOCPHPR"/>
</dbReference>
<dbReference type="InterPro" id="IPR035895">
    <property type="entry name" value="HPr-like_sf"/>
</dbReference>
<dbReference type="Proteomes" id="UP000248706">
    <property type="component" value="Unassembled WGS sequence"/>
</dbReference>
<dbReference type="AlphaFoldDB" id="A0A328VC49"/>
<proteinExistence type="predicted"/>
<dbReference type="Gene3D" id="3.30.1340.10">
    <property type="entry name" value="HPr-like"/>
    <property type="match status" value="1"/>
</dbReference>
<dbReference type="PANTHER" id="PTHR33705:SF2">
    <property type="entry name" value="PHOSPHOCARRIER PROTEIN NPR"/>
    <property type="match status" value="1"/>
</dbReference>
<keyword evidence="8" id="KW-1185">Reference proteome</keyword>
<dbReference type="Pfam" id="PF00381">
    <property type="entry name" value="PTS-HPr"/>
    <property type="match status" value="1"/>
</dbReference>
<evidence type="ECO:0000256" key="1">
    <source>
        <dbReference type="ARBA" id="ARBA00003681"/>
    </source>
</evidence>
<dbReference type="NCBIfam" id="TIGR01003">
    <property type="entry name" value="PTS_HPr_family"/>
    <property type="match status" value="1"/>
</dbReference>
<name>A0A328VC49_9CHLR</name>
<dbReference type="EMBL" id="MCIF01000002">
    <property type="protein sequence ID" value="RAQ94379.1"/>
    <property type="molecule type" value="Genomic_DNA"/>
</dbReference>
<dbReference type="GO" id="GO:0009401">
    <property type="term" value="P:phosphoenolpyruvate-dependent sugar phosphotransferase system"/>
    <property type="evidence" value="ECO:0007669"/>
    <property type="project" value="UniProtKB-KW"/>
</dbReference>
<dbReference type="PANTHER" id="PTHR33705">
    <property type="entry name" value="PHOSPHOCARRIER PROTEIN HPR"/>
    <property type="match status" value="1"/>
</dbReference>
<dbReference type="InterPro" id="IPR000032">
    <property type="entry name" value="HPr-like"/>
</dbReference>
<dbReference type="PROSITE" id="PS51350">
    <property type="entry name" value="PTS_HPR_DOM"/>
    <property type="match status" value="1"/>
</dbReference>